<name>A0A3D9BD30_9FLAO</name>
<accession>A0A3D9BD30</accession>
<dbReference type="EMBL" id="QNVS01000078">
    <property type="protein sequence ID" value="REC51317.1"/>
    <property type="molecule type" value="Genomic_DNA"/>
</dbReference>
<proteinExistence type="predicted"/>
<keyword evidence="2" id="KW-1185">Reference proteome</keyword>
<sequence length="102" mass="11896">MEIYFGKVFDELGVKLDEAFNGIMLPPLNKFDEVVEAAKSTLKESDIPINFWNRAKHQTHPEYNEMIKTNLNRVFDGFENLSLADKAMVKQEFLGFIRQRKV</sequence>
<evidence type="ECO:0000313" key="2">
    <source>
        <dbReference type="Proteomes" id="UP000256512"/>
    </source>
</evidence>
<gene>
    <name evidence="1" type="ORF">DRF62_17525</name>
</gene>
<dbReference type="Proteomes" id="UP000256512">
    <property type="component" value="Unassembled WGS sequence"/>
</dbReference>
<organism evidence="1 2">
    <name type="scientific">Chryseobacterium piscium</name>
    <dbReference type="NCBI Taxonomy" id="333702"/>
    <lineage>
        <taxon>Bacteria</taxon>
        <taxon>Pseudomonadati</taxon>
        <taxon>Bacteroidota</taxon>
        <taxon>Flavobacteriia</taxon>
        <taxon>Flavobacteriales</taxon>
        <taxon>Weeksellaceae</taxon>
        <taxon>Chryseobacterium group</taxon>
        <taxon>Chryseobacterium</taxon>
    </lineage>
</organism>
<reference evidence="1 2" key="1">
    <citation type="journal article" date="2006" name="Int. J. Syst. Evol. Microbiol.">
        <title>Chryseobacterium piscium sp. nov., isolated from fish of the South Atlantic Ocean off South Africa.</title>
        <authorList>
            <person name="de Beer H."/>
            <person name="Hugo C.J."/>
            <person name="Jooste P.J."/>
            <person name="Vancanneyt M."/>
            <person name="Coenye T."/>
            <person name="Vandamme P."/>
        </authorList>
    </citation>
    <scope>NUCLEOTIDE SEQUENCE [LARGE SCALE GENOMIC DNA]</scope>
    <source>
        <strain evidence="1 2">CCUG 51923</strain>
    </source>
</reference>
<protein>
    <submittedName>
        <fullName evidence="1">Uncharacterized protein</fullName>
    </submittedName>
</protein>
<dbReference type="AlphaFoldDB" id="A0A3D9BD30"/>
<evidence type="ECO:0000313" key="1">
    <source>
        <dbReference type="EMBL" id="REC51317.1"/>
    </source>
</evidence>
<comment type="caution">
    <text evidence="1">The sequence shown here is derived from an EMBL/GenBank/DDBJ whole genome shotgun (WGS) entry which is preliminary data.</text>
</comment>